<proteinExistence type="predicted"/>
<dbReference type="EMBL" id="CP036432">
    <property type="protein sequence ID" value="QDV86446.1"/>
    <property type="molecule type" value="Genomic_DNA"/>
</dbReference>
<organism evidence="1 2">
    <name type="scientific">Stieleria magnilauensis</name>
    <dbReference type="NCBI Taxonomy" id="2527963"/>
    <lineage>
        <taxon>Bacteria</taxon>
        <taxon>Pseudomonadati</taxon>
        <taxon>Planctomycetota</taxon>
        <taxon>Planctomycetia</taxon>
        <taxon>Pirellulales</taxon>
        <taxon>Pirellulaceae</taxon>
        <taxon>Stieleria</taxon>
    </lineage>
</organism>
<gene>
    <name evidence="1" type="ORF">TBK1r_54650</name>
</gene>
<evidence type="ECO:0000313" key="2">
    <source>
        <dbReference type="Proteomes" id="UP000318081"/>
    </source>
</evidence>
<name>A0ABX5Y0K6_9BACT</name>
<dbReference type="Proteomes" id="UP000318081">
    <property type="component" value="Chromosome"/>
</dbReference>
<sequence>MSTRVGEQGREQHALTGTSHMRFETLESRRLLASWMSVLPSELRFASVAQASSGGNLCLAYVSADVIGTAKITPSSTSEVDLIPIEPQPEFRSPFDVTDAVFREDGLFEMVGSAVTDRSLRGGNGEPTSWTEEVPNALGLDSTIAGNAGAFHAVHRDGRSVKTICNRSFTSRGKPRRYRWVNTTPSAPRWT</sequence>
<protein>
    <submittedName>
        <fullName evidence="1">Uncharacterized protein</fullName>
    </submittedName>
</protein>
<reference evidence="1 2" key="1">
    <citation type="submission" date="2019-02" db="EMBL/GenBank/DDBJ databases">
        <title>Deep-cultivation of Planctomycetes and their phenomic and genomic characterization uncovers novel biology.</title>
        <authorList>
            <person name="Wiegand S."/>
            <person name="Jogler M."/>
            <person name="Boedeker C."/>
            <person name="Pinto D."/>
            <person name="Vollmers J."/>
            <person name="Rivas-Marin E."/>
            <person name="Kohn T."/>
            <person name="Peeters S.H."/>
            <person name="Heuer A."/>
            <person name="Rast P."/>
            <person name="Oberbeckmann S."/>
            <person name="Bunk B."/>
            <person name="Jeske O."/>
            <person name="Meyerdierks A."/>
            <person name="Storesund J.E."/>
            <person name="Kallscheuer N."/>
            <person name="Luecker S."/>
            <person name="Lage O.M."/>
            <person name="Pohl T."/>
            <person name="Merkel B.J."/>
            <person name="Hornburger P."/>
            <person name="Mueller R.-W."/>
            <person name="Bruemmer F."/>
            <person name="Labrenz M."/>
            <person name="Spormann A.M."/>
            <person name="Op den Camp H."/>
            <person name="Overmann J."/>
            <person name="Amann R."/>
            <person name="Jetten M.S.M."/>
            <person name="Mascher T."/>
            <person name="Medema M.H."/>
            <person name="Devos D.P."/>
            <person name="Kaster A.-K."/>
            <person name="Ovreas L."/>
            <person name="Rohde M."/>
            <person name="Galperin M.Y."/>
            <person name="Jogler C."/>
        </authorList>
    </citation>
    <scope>NUCLEOTIDE SEQUENCE [LARGE SCALE GENOMIC DNA]</scope>
    <source>
        <strain evidence="1 2">TBK1r</strain>
    </source>
</reference>
<evidence type="ECO:0000313" key="1">
    <source>
        <dbReference type="EMBL" id="QDV86446.1"/>
    </source>
</evidence>
<accession>A0ABX5Y0K6</accession>
<keyword evidence="2" id="KW-1185">Reference proteome</keyword>